<feature type="transmembrane region" description="Helical" evidence="10">
    <location>
        <begin position="96"/>
        <end position="113"/>
    </location>
</feature>
<evidence type="ECO:0000256" key="8">
    <source>
        <dbReference type="ARBA" id="ARBA00023136"/>
    </source>
</evidence>
<feature type="transmembrane region" description="Helical" evidence="10">
    <location>
        <begin position="491"/>
        <end position="510"/>
    </location>
</feature>
<dbReference type="STRING" id="591205.SAMN05421538_10559"/>
<comment type="function">
    <text evidence="9">Required for the biogenesis of c-type cytochromes. Possible subunit of a heme lyase.</text>
</comment>
<evidence type="ECO:0000256" key="10">
    <source>
        <dbReference type="SAM" id="Phobius"/>
    </source>
</evidence>
<feature type="domain" description="Cytochrome c assembly protein" evidence="11">
    <location>
        <begin position="89"/>
        <end position="295"/>
    </location>
</feature>
<keyword evidence="14" id="KW-1185">Reference proteome</keyword>
<dbReference type="OrthoDB" id="9761451at2"/>
<evidence type="ECO:0000256" key="3">
    <source>
        <dbReference type="ARBA" id="ARBA00022475"/>
    </source>
</evidence>
<dbReference type="Proteomes" id="UP000199344">
    <property type="component" value="Unassembled WGS sequence"/>
</dbReference>
<dbReference type="GO" id="GO:0015232">
    <property type="term" value="F:heme transmembrane transporter activity"/>
    <property type="evidence" value="ECO:0007669"/>
    <property type="project" value="InterPro"/>
</dbReference>
<dbReference type="PRINTS" id="PR01411">
    <property type="entry name" value="CCMFBIOGNSIS"/>
</dbReference>
<name>A0A1G7BEC4_9RHOB</name>
<feature type="domain" description="Cytochrome c-type biogenesis protein CcmF C-terminal" evidence="12">
    <location>
        <begin position="315"/>
        <end position="634"/>
    </location>
</feature>
<feature type="transmembrane region" description="Helical" evidence="10">
    <location>
        <begin position="352"/>
        <end position="374"/>
    </location>
</feature>
<keyword evidence="8 10" id="KW-0472">Membrane</keyword>
<dbReference type="GO" id="GO:0020037">
    <property type="term" value="F:heme binding"/>
    <property type="evidence" value="ECO:0007669"/>
    <property type="project" value="InterPro"/>
</dbReference>
<keyword evidence="6" id="KW-0201">Cytochrome c-type biogenesis</keyword>
<evidence type="ECO:0000313" key="13">
    <source>
        <dbReference type="EMBL" id="SDE25070.1"/>
    </source>
</evidence>
<accession>A0A1G7BEC4</accession>
<feature type="transmembrane region" description="Helical" evidence="10">
    <location>
        <begin position="448"/>
        <end position="470"/>
    </location>
</feature>
<keyword evidence="7 10" id="KW-1133">Transmembrane helix</keyword>
<dbReference type="PANTHER" id="PTHR43653:SF1">
    <property type="entry name" value="CYTOCHROME C-TYPE BIOGENESIS PROTEIN CCMF"/>
    <property type="match status" value="1"/>
</dbReference>
<feature type="transmembrane region" description="Helical" evidence="10">
    <location>
        <begin position="425"/>
        <end position="442"/>
    </location>
</feature>
<evidence type="ECO:0000259" key="11">
    <source>
        <dbReference type="Pfam" id="PF01578"/>
    </source>
</evidence>
<dbReference type="PRINTS" id="PR01410">
    <property type="entry name" value="CCBIOGENESIS"/>
</dbReference>
<feature type="transmembrane region" description="Helical" evidence="10">
    <location>
        <begin position="612"/>
        <end position="631"/>
    </location>
</feature>
<feature type="transmembrane region" description="Helical" evidence="10">
    <location>
        <begin position="274"/>
        <end position="292"/>
    </location>
</feature>
<evidence type="ECO:0000256" key="2">
    <source>
        <dbReference type="ARBA" id="ARBA00009186"/>
    </source>
</evidence>
<dbReference type="InterPro" id="IPR002541">
    <property type="entry name" value="Cyt_c_assembly"/>
</dbReference>
<dbReference type="AlphaFoldDB" id="A0A1G7BEC4"/>
<organism evidence="13 14">
    <name type="scientific">Paracoccus isoporae</name>
    <dbReference type="NCBI Taxonomy" id="591205"/>
    <lineage>
        <taxon>Bacteria</taxon>
        <taxon>Pseudomonadati</taxon>
        <taxon>Pseudomonadota</taxon>
        <taxon>Alphaproteobacteria</taxon>
        <taxon>Rhodobacterales</taxon>
        <taxon>Paracoccaceae</taxon>
        <taxon>Paracoccus</taxon>
    </lineage>
</organism>
<feature type="transmembrane region" description="Helical" evidence="10">
    <location>
        <begin position="394"/>
        <end position="413"/>
    </location>
</feature>
<dbReference type="EMBL" id="FNAH01000005">
    <property type="protein sequence ID" value="SDE25070.1"/>
    <property type="molecule type" value="Genomic_DNA"/>
</dbReference>
<feature type="transmembrane region" description="Helical" evidence="10">
    <location>
        <begin position="207"/>
        <end position="229"/>
    </location>
</feature>
<feature type="transmembrane region" description="Helical" evidence="10">
    <location>
        <begin position="125"/>
        <end position="144"/>
    </location>
</feature>
<keyword evidence="4" id="KW-0997">Cell inner membrane</keyword>
<gene>
    <name evidence="13" type="ORF">SAMN05421538_10559</name>
</gene>
<evidence type="ECO:0000256" key="9">
    <source>
        <dbReference type="ARBA" id="ARBA00037230"/>
    </source>
</evidence>
<evidence type="ECO:0000256" key="1">
    <source>
        <dbReference type="ARBA" id="ARBA00004429"/>
    </source>
</evidence>
<evidence type="ECO:0000256" key="7">
    <source>
        <dbReference type="ARBA" id="ARBA00022989"/>
    </source>
</evidence>
<dbReference type="NCBIfam" id="NF007691">
    <property type="entry name" value="PRK10369.1"/>
    <property type="match status" value="1"/>
</dbReference>
<feature type="transmembrane region" description="Helical" evidence="10">
    <location>
        <begin position="312"/>
        <end position="331"/>
    </location>
</feature>
<comment type="similarity">
    <text evidence="2">Belongs to the CcmF/CycK/Ccl1/NrfE/CcsA family.</text>
</comment>
<feature type="transmembrane region" description="Helical" evidence="10">
    <location>
        <begin position="41"/>
        <end position="62"/>
    </location>
</feature>
<dbReference type="RefSeq" id="WP_090523265.1">
    <property type="nucleotide sequence ID" value="NZ_FNAH01000005.1"/>
</dbReference>
<dbReference type="InterPro" id="IPR032523">
    <property type="entry name" value="CcmF_C"/>
</dbReference>
<dbReference type="Pfam" id="PF16327">
    <property type="entry name" value="CcmF_C"/>
    <property type="match status" value="1"/>
</dbReference>
<feature type="transmembrane region" description="Helical" evidence="10">
    <location>
        <begin position="175"/>
        <end position="195"/>
    </location>
</feature>
<evidence type="ECO:0000256" key="5">
    <source>
        <dbReference type="ARBA" id="ARBA00022692"/>
    </source>
</evidence>
<protein>
    <submittedName>
        <fullName evidence="13">Cytochrome c-type biogenesis protein CcmF</fullName>
    </submittedName>
</protein>
<feature type="transmembrane region" description="Helical" evidence="10">
    <location>
        <begin position="6"/>
        <end position="29"/>
    </location>
</feature>
<dbReference type="Pfam" id="PF01578">
    <property type="entry name" value="Cytochrom_C_asm"/>
    <property type="match status" value="1"/>
</dbReference>
<dbReference type="NCBIfam" id="TIGR00353">
    <property type="entry name" value="nrfE"/>
    <property type="match status" value="1"/>
</dbReference>
<dbReference type="GO" id="GO:0017004">
    <property type="term" value="P:cytochrome complex assembly"/>
    <property type="evidence" value="ECO:0007669"/>
    <property type="project" value="UniProtKB-KW"/>
</dbReference>
<reference evidence="13 14" key="1">
    <citation type="submission" date="2016-10" db="EMBL/GenBank/DDBJ databases">
        <authorList>
            <person name="de Groot N.N."/>
        </authorList>
    </citation>
    <scope>NUCLEOTIDE SEQUENCE [LARGE SCALE GENOMIC DNA]</scope>
    <source>
        <strain evidence="13 14">DSM 22220</strain>
    </source>
</reference>
<dbReference type="PANTHER" id="PTHR43653">
    <property type="entry name" value="CYTOCHROME C ASSEMBLY PROTEIN-RELATED"/>
    <property type="match status" value="1"/>
</dbReference>
<evidence type="ECO:0000313" key="14">
    <source>
        <dbReference type="Proteomes" id="UP000199344"/>
    </source>
</evidence>
<keyword evidence="3" id="KW-1003">Cell membrane</keyword>
<comment type="subcellular location">
    <subcellularLocation>
        <location evidence="1">Cell inner membrane</location>
        <topology evidence="1">Multi-pass membrane protein</topology>
    </subcellularLocation>
</comment>
<evidence type="ECO:0000259" key="12">
    <source>
        <dbReference type="Pfam" id="PF16327"/>
    </source>
</evidence>
<keyword evidence="5 10" id="KW-0812">Transmembrane</keyword>
<sequence length="653" mass="70184">MIAELGHFALILAFAVALFQSSVPLIGAAKGWPAWMEAARPAALAQFGLVGVSFAALTVAFVTSDFSVALVYQNSHSAKPMIYKISGVWGNHEGSMLLWVLILALFGACAAAFGAQLPPSLRARVLSVQAAIGAAFYAFIIFTSNPFTRLEVPPFDGLDLNPLLQDPGLAFHPPFLYLGYVGLSMAFSFAVAALIEGRVDAAWARWVRPWTLAAWMFLTIGIALGSWWAYYELGWGGFWFWDPVENASFMPWLLAAALLHSAIVVEKREVLKSWTILLAIMAFGFSLIGTFIVRSGVLTSVHSFASDPARGVFILAILAAFVGGALTLFAARAGSMQAKAVFAPVSREGMLIVNNLLLAVAAFVVFIGTVWPLLAELFFDRKLSVGPPFFEKAFTPFMVGLALILPVGALIPWKRGQMRRVLRPLRGAAVLAVAVMLLVFALSTGNSALAVIGAGLGSWLVFGAAAELWFRTGRSGLSRLARLPRADWGKAVAHAGLGVTFIGVSLLMAWQVEDIRTVQIGEDYELAGYLITLDAVEEVPGPNYVSTMATMTVARGGEAVAVLRPEKRIYPVQAMPTTEAAISSGLMRDIYLVIGDPQQGGGWAVRSYLKPFANWIWLGCMMMAAGGLISLSDRRYRVAAGAGRRKAAEVPAE</sequence>
<dbReference type="InterPro" id="IPR003568">
    <property type="entry name" value="Cyt_c_biogenesis_CcmF"/>
</dbReference>
<feature type="transmembrane region" description="Helical" evidence="10">
    <location>
        <begin position="249"/>
        <end position="265"/>
    </location>
</feature>
<proteinExistence type="inferred from homology"/>
<dbReference type="InterPro" id="IPR003567">
    <property type="entry name" value="Cyt_c_biogenesis"/>
</dbReference>
<dbReference type="GO" id="GO:0005886">
    <property type="term" value="C:plasma membrane"/>
    <property type="evidence" value="ECO:0007669"/>
    <property type="project" value="UniProtKB-SubCell"/>
</dbReference>
<evidence type="ECO:0000256" key="6">
    <source>
        <dbReference type="ARBA" id="ARBA00022748"/>
    </source>
</evidence>
<evidence type="ECO:0000256" key="4">
    <source>
        <dbReference type="ARBA" id="ARBA00022519"/>
    </source>
</evidence>